<reference evidence="4 5" key="1">
    <citation type="journal article" date="2021" name="Int. J. Syst. Evol. Microbiol.">
        <title>Faecalibacter bovis sp. nov., isolated from cow faeces.</title>
        <authorList>
            <person name="Li F."/>
            <person name="Zhao W."/>
            <person name="Hong Q."/>
            <person name="Shao Q."/>
            <person name="Song J."/>
            <person name="Yang S."/>
        </authorList>
    </citation>
    <scope>NUCLEOTIDE SEQUENCE [LARGE SCALE GENOMIC DNA]</scope>
    <source>
        <strain evidence="4 5">ZY171143</strain>
    </source>
</reference>
<gene>
    <name evidence="4" type="ORF">J9309_04715</name>
</gene>
<keyword evidence="2" id="KW-0808">Transferase</keyword>
<protein>
    <submittedName>
        <fullName evidence="4">Glycosyltransferase family 2 protein</fullName>
    </submittedName>
</protein>
<organism evidence="4 5">
    <name type="scientific">Faecalibacter bovis</name>
    <dbReference type="NCBI Taxonomy" id="2898187"/>
    <lineage>
        <taxon>Bacteria</taxon>
        <taxon>Pseudomonadati</taxon>
        <taxon>Bacteroidota</taxon>
        <taxon>Flavobacteriia</taxon>
        <taxon>Flavobacteriales</taxon>
        <taxon>Weeksellaceae</taxon>
        <taxon>Faecalibacter</taxon>
    </lineage>
</organism>
<dbReference type="Gene3D" id="3.90.550.10">
    <property type="entry name" value="Spore Coat Polysaccharide Biosynthesis Protein SpsA, Chain A"/>
    <property type="match status" value="1"/>
</dbReference>
<proteinExistence type="predicted"/>
<dbReference type="Pfam" id="PF00535">
    <property type="entry name" value="Glycos_transf_2"/>
    <property type="match status" value="1"/>
</dbReference>
<evidence type="ECO:0000256" key="1">
    <source>
        <dbReference type="ARBA" id="ARBA00022676"/>
    </source>
</evidence>
<dbReference type="PANTHER" id="PTHR22916:SF51">
    <property type="entry name" value="GLYCOSYLTRANSFERASE EPSH-RELATED"/>
    <property type="match status" value="1"/>
</dbReference>
<evidence type="ECO:0000313" key="5">
    <source>
        <dbReference type="Proteomes" id="UP000672011"/>
    </source>
</evidence>
<dbReference type="CDD" id="cd00761">
    <property type="entry name" value="Glyco_tranf_GTA_type"/>
    <property type="match status" value="1"/>
</dbReference>
<dbReference type="InterPro" id="IPR001173">
    <property type="entry name" value="Glyco_trans_2-like"/>
</dbReference>
<feature type="domain" description="Glycosyltransferase 2-like" evidence="3">
    <location>
        <begin position="6"/>
        <end position="171"/>
    </location>
</feature>
<accession>A0ABX7XFF5</accession>
<name>A0ABX7XFF5_9FLAO</name>
<sequence length="326" mass="38441">MKVLVSLIIPFYNVEEFIEKSIRSVANQTYNNIEVIIVNDGSTDNSLKIVESVIKEDNRFRIIHQENAGLSAARNTGLHVAKGDYIFYLDSDDFLTNDAIEKLVNIAINNNADVVQGNFYYDYPDYLLLNNHQKQELLIFDRNDAMNALLDHQLIMNFAWGKLIKASIAKELLFPVGEYFEDTLWQTKIIQNSNKYVTYKEPILYYLQRNTGISGQFSIRNLDQLNAEHHRLLLIEKHFPFLSEKAKSIFKNKILNINLLVNSLKQEDQIKFKRSIEEKVKYWNLDQTYWLDFFIHKNYIFRNIALFLQKIVNRLTNQSKWEKIQK</sequence>
<keyword evidence="1" id="KW-0328">Glycosyltransferase</keyword>
<evidence type="ECO:0000259" key="3">
    <source>
        <dbReference type="Pfam" id="PF00535"/>
    </source>
</evidence>
<dbReference type="InterPro" id="IPR029044">
    <property type="entry name" value="Nucleotide-diphossugar_trans"/>
</dbReference>
<keyword evidence="5" id="KW-1185">Reference proteome</keyword>
<dbReference type="PANTHER" id="PTHR22916">
    <property type="entry name" value="GLYCOSYLTRANSFERASE"/>
    <property type="match status" value="1"/>
</dbReference>
<dbReference type="Proteomes" id="UP000672011">
    <property type="component" value="Chromosome"/>
</dbReference>
<evidence type="ECO:0000313" key="4">
    <source>
        <dbReference type="EMBL" id="QTV06630.1"/>
    </source>
</evidence>
<reference evidence="5" key="2">
    <citation type="submission" date="2021-04" db="EMBL/GenBank/DDBJ databases">
        <title>Taxonomy of Flavobacteriaceae bacterium ZY171143.</title>
        <authorList>
            <person name="Li F."/>
        </authorList>
    </citation>
    <scope>NUCLEOTIDE SEQUENCE [LARGE SCALE GENOMIC DNA]</scope>
    <source>
        <strain evidence="5">ZY171143</strain>
    </source>
</reference>
<dbReference type="SUPFAM" id="SSF53448">
    <property type="entry name" value="Nucleotide-diphospho-sugar transferases"/>
    <property type="match status" value="1"/>
</dbReference>
<dbReference type="EMBL" id="CP072842">
    <property type="protein sequence ID" value="QTV06630.1"/>
    <property type="molecule type" value="Genomic_DNA"/>
</dbReference>
<dbReference type="RefSeq" id="WP_230477390.1">
    <property type="nucleotide sequence ID" value="NZ_CP072842.1"/>
</dbReference>
<evidence type="ECO:0000256" key="2">
    <source>
        <dbReference type="ARBA" id="ARBA00022679"/>
    </source>
</evidence>